<dbReference type="InterPro" id="IPR051487">
    <property type="entry name" value="Ser/Thr_Proteases_Immune/Dev"/>
</dbReference>
<dbReference type="InterPro" id="IPR043504">
    <property type="entry name" value="Peptidase_S1_PA_chymotrypsin"/>
</dbReference>
<keyword evidence="2" id="KW-0732">Signal</keyword>
<evidence type="ECO:0000313" key="4">
    <source>
        <dbReference type="EMBL" id="MBB5717418.1"/>
    </source>
</evidence>
<dbReference type="EMBL" id="JACIJI010000001">
    <property type="protein sequence ID" value="MBB5717418.1"/>
    <property type="molecule type" value="Genomic_DNA"/>
</dbReference>
<dbReference type="InterPro" id="IPR001314">
    <property type="entry name" value="Peptidase_S1A"/>
</dbReference>
<dbReference type="InterPro" id="IPR001254">
    <property type="entry name" value="Trypsin_dom"/>
</dbReference>
<dbReference type="SMART" id="SM00020">
    <property type="entry name" value="Tryp_SPc"/>
    <property type="match status" value="1"/>
</dbReference>
<accession>A0A840YUU7</accession>
<proteinExistence type="predicted"/>
<reference evidence="4 5" key="1">
    <citation type="submission" date="2020-08" db="EMBL/GenBank/DDBJ databases">
        <title>Genomic Encyclopedia of Type Strains, Phase IV (KMG-IV): sequencing the most valuable type-strain genomes for metagenomic binning, comparative biology and taxonomic classification.</title>
        <authorList>
            <person name="Goeker M."/>
        </authorList>
    </citation>
    <scope>NUCLEOTIDE SEQUENCE [LARGE SCALE GENOMIC DNA]</scope>
    <source>
        <strain evidence="4 5">DSM 27203</strain>
    </source>
</reference>
<feature type="domain" description="Peptidase S1" evidence="3">
    <location>
        <begin position="26"/>
        <end position="293"/>
    </location>
</feature>
<name>A0A840YUU7_9SPHN</name>
<evidence type="ECO:0000256" key="2">
    <source>
        <dbReference type="SAM" id="SignalP"/>
    </source>
</evidence>
<dbReference type="RefSeq" id="WP_184001190.1">
    <property type="nucleotide sequence ID" value="NZ_BAABIF010000004.1"/>
</dbReference>
<evidence type="ECO:0000256" key="1">
    <source>
        <dbReference type="ARBA" id="ARBA00023157"/>
    </source>
</evidence>
<protein>
    <recommendedName>
        <fullName evidence="3">Peptidase S1 domain-containing protein</fullName>
    </recommendedName>
</protein>
<dbReference type="SUPFAM" id="SSF50494">
    <property type="entry name" value="Trypsin-like serine proteases"/>
    <property type="match status" value="1"/>
</dbReference>
<evidence type="ECO:0000313" key="5">
    <source>
        <dbReference type="Proteomes" id="UP000554342"/>
    </source>
</evidence>
<organism evidence="4 5">
    <name type="scientific">Stakelama sediminis</name>
    <dbReference type="NCBI Taxonomy" id="463200"/>
    <lineage>
        <taxon>Bacteria</taxon>
        <taxon>Pseudomonadati</taxon>
        <taxon>Pseudomonadota</taxon>
        <taxon>Alphaproteobacteria</taxon>
        <taxon>Sphingomonadales</taxon>
        <taxon>Sphingomonadaceae</taxon>
        <taxon>Stakelama</taxon>
    </lineage>
</organism>
<dbReference type="GO" id="GO:0004252">
    <property type="term" value="F:serine-type endopeptidase activity"/>
    <property type="evidence" value="ECO:0007669"/>
    <property type="project" value="InterPro"/>
</dbReference>
<dbReference type="PROSITE" id="PS50240">
    <property type="entry name" value="TRYPSIN_DOM"/>
    <property type="match status" value="1"/>
</dbReference>
<dbReference type="Pfam" id="PF00089">
    <property type="entry name" value="Trypsin"/>
    <property type="match status" value="1"/>
</dbReference>
<keyword evidence="1" id="KW-1015">Disulfide bond</keyword>
<keyword evidence="5" id="KW-1185">Reference proteome</keyword>
<dbReference type="AlphaFoldDB" id="A0A840YUU7"/>
<gene>
    <name evidence="4" type="ORF">FHR23_000325</name>
</gene>
<dbReference type="PANTHER" id="PTHR24256">
    <property type="entry name" value="TRYPTASE-RELATED"/>
    <property type="match status" value="1"/>
</dbReference>
<dbReference type="Proteomes" id="UP000554342">
    <property type="component" value="Unassembled WGS sequence"/>
</dbReference>
<sequence length="303" mass="32599">MPSKYGVFVGVLSLLLSAIPTPASAIVRRHDVPDARYRIDPQAIPALADLPYEGHGALIAPSWVVTAAHAVRYMKDYPKDWFVTIHGKRRAVAHIIVYPGFEAAALAWQAMFKPLFDKTSSFDSVAWMKQYKAAMANMRDIALLELKDPVSDVRPMPFYTGSAEVGQVAQIFGKGATGTDQTGAPANAPHRGALRRAENRITDAHGPWLRYVFDCGSRALPLEGVIAGGDSGGPVLIKVDGKWMLAGVTHGLDGSSADVAATRAGIFKQGVCGQTFASTRISFFTKWITRHLGVPATTNPVGQ</sequence>
<dbReference type="PRINTS" id="PR00722">
    <property type="entry name" value="CHYMOTRYPSIN"/>
</dbReference>
<dbReference type="GO" id="GO:0006508">
    <property type="term" value="P:proteolysis"/>
    <property type="evidence" value="ECO:0007669"/>
    <property type="project" value="InterPro"/>
</dbReference>
<comment type="caution">
    <text evidence="4">The sequence shown here is derived from an EMBL/GenBank/DDBJ whole genome shotgun (WGS) entry which is preliminary data.</text>
</comment>
<feature type="chain" id="PRO_5032306855" description="Peptidase S1 domain-containing protein" evidence="2">
    <location>
        <begin position="26"/>
        <end position="303"/>
    </location>
</feature>
<dbReference type="Gene3D" id="2.40.10.10">
    <property type="entry name" value="Trypsin-like serine proteases"/>
    <property type="match status" value="1"/>
</dbReference>
<evidence type="ECO:0000259" key="3">
    <source>
        <dbReference type="PROSITE" id="PS50240"/>
    </source>
</evidence>
<feature type="signal peptide" evidence="2">
    <location>
        <begin position="1"/>
        <end position="25"/>
    </location>
</feature>
<dbReference type="InterPro" id="IPR009003">
    <property type="entry name" value="Peptidase_S1_PA"/>
</dbReference>